<protein>
    <submittedName>
        <fullName evidence="5">Uncharacterized protein</fullName>
    </submittedName>
</protein>
<feature type="compositionally biased region" description="Low complexity" evidence="4">
    <location>
        <begin position="47"/>
        <end position="64"/>
    </location>
</feature>
<evidence type="ECO:0000256" key="1">
    <source>
        <dbReference type="ARBA" id="ARBA00004173"/>
    </source>
</evidence>
<evidence type="ECO:0000313" key="5">
    <source>
        <dbReference type="EMBL" id="KTB27707.1"/>
    </source>
</evidence>
<reference evidence="5 6" key="1">
    <citation type="submission" date="2015-12" db="EMBL/GenBank/DDBJ databases">
        <title>Draft genome sequence of Moniliophthora roreri, the causal agent of frosty pod rot of cacao.</title>
        <authorList>
            <person name="Aime M.C."/>
            <person name="Diaz-Valderrama J.R."/>
            <person name="Kijpornyongpan T."/>
            <person name="Phillips-Mora W."/>
        </authorList>
    </citation>
    <scope>NUCLEOTIDE SEQUENCE [LARGE SCALE GENOMIC DNA]</scope>
    <source>
        <strain evidence="5 6">MCA 2952</strain>
    </source>
</reference>
<dbReference type="EMBL" id="LATX01002521">
    <property type="protein sequence ID" value="KTB27707.1"/>
    <property type="molecule type" value="Genomic_DNA"/>
</dbReference>
<dbReference type="Pfam" id="PF10937">
    <property type="entry name" value="Kgd4-YMR31"/>
    <property type="match status" value="1"/>
</dbReference>
<dbReference type="GO" id="GO:0005739">
    <property type="term" value="C:mitochondrion"/>
    <property type="evidence" value="ECO:0007669"/>
    <property type="project" value="UniProtKB-SubCell"/>
</dbReference>
<organism evidence="5 6">
    <name type="scientific">Moniliophthora roreri</name>
    <name type="common">Frosty pod rot fungus</name>
    <name type="synonym">Monilia roreri</name>
    <dbReference type="NCBI Taxonomy" id="221103"/>
    <lineage>
        <taxon>Eukaryota</taxon>
        <taxon>Fungi</taxon>
        <taxon>Dikarya</taxon>
        <taxon>Basidiomycota</taxon>
        <taxon>Agaricomycotina</taxon>
        <taxon>Agaricomycetes</taxon>
        <taxon>Agaricomycetidae</taxon>
        <taxon>Agaricales</taxon>
        <taxon>Marasmiineae</taxon>
        <taxon>Marasmiaceae</taxon>
        <taxon>Moniliophthora</taxon>
    </lineage>
</organism>
<dbReference type="GO" id="GO:0006103">
    <property type="term" value="P:2-oxoglutarate metabolic process"/>
    <property type="evidence" value="ECO:0007669"/>
    <property type="project" value="InterPro"/>
</dbReference>
<comment type="subcellular location">
    <subcellularLocation>
        <location evidence="1">Mitochondrion</location>
    </subcellularLocation>
</comment>
<dbReference type="eggNOG" id="ENOG502SCFG">
    <property type="taxonomic scope" value="Eukaryota"/>
</dbReference>
<accession>A0A0W0EUL7</accession>
<name>A0A0W0EUL7_MONRR</name>
<gene>
    <name evidence="5" type="ORF">WG66_19717</name>
</gene>
<evidence type="ECO:0000256" key="4">
    <source>
        <dbReference type="SAM" id="MobiDB-lite"/>
    </source>
</evidence>
<evidence type="ECO:0000256" key="3">
    <source>
        <dbReference type="ARBA" id="ARBA00043970"/>
    </source>
</evidence>
<sequence>MHPTVRIFSARAHTPLIRFLGKRTWSGSETPHAHPAAPAELQNKNYSEFSTSPASSSNSVPSSSKNVFREFWEAPERLWKKEIDEREIDAVLSGGASLR</sequence>
<comment type="similarity">
    <text evidence="3">Belongs to the alpha-ketoglutarate dehydrogenase component 4 family.</text>
</comment>
<keyword evidence="2" id="KW-0496">Mitochondrion</keyword>
<evidence type="ECO:0000313" key="6">
    <source>
        <dbReference type="Proteomes" id="UP000054988"/>
    </source>
</evidence>
<evidence type="ECO:0000256" key="2">
    <source>
        <dbReference type="ARBA" id="ARBA00023128"/>
    </source>
</evidence>
<dbReference type="AlphaFoldDB" id="A0A0W0EUL7"/>
<feature type="region of interest" description="Disordered" evidence="4">
    <location>
        <begin position="25"/>
        <end position="65"/>
    </location>
</feature>
<dbReference type="Proteomes" id="UP000054988">
    <property type="component" value="Unassembled WGS sequence"/>
</dbReference>
<dbReference type="InterPro" id="IPR020373">
    <property type="entry name" value="Kgd4/YMR-31"/>
</dbReference>
<proteinExistence type="inferred from homology"/>
<comment type="caution">
    <text evidence="5">The sequence shown here is derived from an EMBL/GenBank/DDBJ whole genome shotgun (WGS) entry which is preliminary data.</text>
</comment>